<dbReference type="AlphaFoldDB" id="A0A848D5M6"/>
<accession>A0A848D5M6</accession>
<dbReference type="EMBL" id="WNEG01000008">
    <property type="protein sequence ID" value="NMG82610.1"/>
    <property type="molecule type" value="Genomic_DNA"/>
</dbReference>
<sequence length="77" mass="8679">MIKAVHAIFDGKVLHPEEPVDSEPNTHVRIAIEIIEPVKPKVSSFLQTARSLRLEGPADWSARFEDYLYGSKSETDD</sequence>
<protein>
    <recommendedName>
        <fullName evidence="3">DUF104 domain-containing protein</fullName>
    </recommendedName>
</protein>
<evidence type="ECO:0000313" key="2">
    <source>
        <dbReference type="Proteomes" id="UP000606580"/>
    </source>
</evidence>
<dbReference type="SUPFAM" id="SSF141694">
    <property type="entry name" value="AF2212/PG0164-like"/>
    <property type="match status" value="1"/>
</dbReference>
<gene>
    <name evidence="1" type="ORF">GIS02_00170</name>
</gene>
<organism evidence="1 2">
    <name type="scientific">Candidatus Ethanoperedens thermophilum</name>
    <dbReference type="NCBI Taxonomy" id="2766897"/>
    <lineage>
        <taxon>Archaea</taxon>
        <taxon>Methanobacteriati</taxon>
        <taxon>Methanobacteriota</taxon>
        <taxon>Stenosarchaea group</taxon>
        <taxon>Methanomicrobia</taxon>
        <taxon>Methanosarcinales</taxon>
        <taxon>Methanosarcinales incertae sedis</taxon>
        <taxon>GOM Arc I cluster</taxon>
        <taxon>Candidatus Ethanoperedens</taxon>
    </lineage>
</organism>
<comment type="caution">
    <text evidence="1">The sequence shown here is derived from an EMBL/GenBank/DDBJ whole genome shotgun (WGS) entry which is preliminary data.</text>
</comment>
<evidence type="ECO:0000313" key="1">
    <source>
        <dbReference type="EMBL" id="NMG82610.1"/>
    </source>
</evidence>
<reference evidence="1" key="1">
    <citation type="journal article" date="2020" name="MBio">
        <title>'Candidatus Ethanoperedens,' a Thermophilic Genus of Archaea Mediating the Anaerobic Oxidation of Ethane.</title>
        <authorList>
            <person name="Hahn C.J."/>
            <person name="Laso-Perez R."/>
            <person name="Vulcano F."/>
            <person name="Vaziourakis K.M."/>
            <person name="Stokke R."/>
            <person name="Steen I.H."/>
            <person name="Teske A."/>
            <person name="Boetius A."/>
            <person name="Liebeke M."/>
            <person name="Amann R."/>
            <person name="Knittel K."/>
            <person name="Wegener G."/>
        </authorList>
    </citation>
    <scope>NUCLEOTIDE SEQUENCE</scope>
    <source>
        <strain evidence="1">GoM-Arc1-LC-WB58</strain>
    </source>
</reference>
<proteinExistence type="predicted"/>
<evidence type="ECO:0008006" key="3">
    <source>
        <dbReference type="Google" id="ProtNLM"/>
    </source>
</evidence>
<name>A0A848D5M6_9EURY</name>
<dbReference type="Proteomes" id="UP000606580">
    <property type="component" value="Unassembled WGS sequence"/>
</dbReference>